<keyword evidence="6 9" id="KW-1133">Transmembrane helix</keyword>
<feature type="transmembrane region" description="Helical" evidence="9">
    <location>
        <begin position="966"/>
        <end position="988"/>
    </location>
</feature>
<dbReference type="GO" id="GO:0016887">
    <property type="term" value="F:ATP hydrolysis activity"/>
    <property type="evidence" value="ECO:0007669"/>
    <property type="project" value="InterPro"/>
</dbReference>
<organism evidence="12 13">
    <name type="scientific">Frieseomelitta varia</name>
    <dbReference type="NCBI Taxonomy" id="561572"/>
    <lineage>
        <taxon>Eukaryota</taxon>
        <taxon>Metazoa</taxon>
        <taxon>Ecdysozoa</taxon>
        <taxon>Arthropoda</taxon>
        <taxon>Hexapoda</taxon>
        <taxon>Insecta</taxon>
        <taxon>Pterygota</taxon>
        <taxon>Neoptera</taxon>
        <taxon>Endopterygota</taxon>
        <taxon>Hymenoptera</taxon>
        <taxon>Apocrita</taxon>
        <taxon>Aculeata</taxon>
        <taxon>Apoidea</taxon>
        <taxon>Anthophila</taxon>
        <taxon>Apidae</taxon>
        <taxon>Frieseomelitta</taxon>
    </lineage>
</organism>
<feature type="transmembrane region" description="Helical" evidence="9">
    <location>
        <begin position="827"/>
        <end position="848"/>
    </location>
</feature>
<keyword evidence="7 9" id="KW-0472">Membrane</keyword>
<evidence type="ECO:0000256" key="6">
    <source>
        <dbReference type="ARBA" id="ARBA00022989"/>
    </source>
</evidence>
<evidence type="ECO:0000256" key="3">
    <source>
        <dbReference type="ARBA" id="ARBA00022692"/>
    </source>
</evidence>
<comment type="caution">
    <text evidence="12">The sequence shown here is derived from an EMBL/GenBank/DDBJ whole genome shotgun (WGS) entry which is preliminary data.</text>
</comment>
<feature type="domain" description="ABC transporter" evidence="10">
    <location>
        <begin position="413"/>
        <end position="636"/>
    </location>
</feature>
<dbReference type="Pfam" id="PF00005">
    <property type="entry name" value="ABC_tran"/>
    <property type="match status" value="2"/>
</dbReference>
<dbReference type="InterPro" id="IPR017871">
    <property type="entry name" value="ABC_transporter-like_CS"/>
</dbReference>
<dbReference type="PROSITE" id="PS50929">
    <property type="entry name" value="ABC_TM1F"/>
    <property type="match status" value="2"/>
</dbReference>
<feature type="transmembrane region" description="Helical" evidence="9">
    <location>
        <begin position="236"/>
        <end position="256"/>
    </location>
</feature>
<dbReference type="InterPro" id="IPR003593">
    <property type="entry name" value="AAA+_ATPase"/>
</dbReference>
<dbReference type="SUPFAM" id="SSF52540">
    <property type="entry name" value="P-loop containing nucleoside triphosphate hydrolases"/>
    <property type="match status" value="2"/>
</dbReference>
<sequence length="1298" mass="147818">MDEDQRKEVKNPRQNANVLSILTFWWTLKLLIVGYKKELEEEDLYSPLREDRSSYLGQEIVKNWENEVKRCEKKKDKLKPSLFRVFYKCFGKTVMLTGLGLFVLEFVIRLANPFFLAGLLRYFSGNRQDRGYNIYYYATGFCLLPFVDALIIHWALQTLTHVGMKVRVASCALIYRKMLKLCNSVFENETSAGQMVNFLSNDVNRLDYFVFSIHYLWIGPLQIVVIAYLMYREIGFGALTGMTTFLLCIPLQMYFGKKVSRLTLGSAQKTDDRLRLMNQIIAGVEIIKMYVWEVPYSLLVEKARRKEVNVIKKYSIIEQFGLTFDIYVPRVSLFIAILTYVLSGNNINAEKVFMMSAFCTILGSSMTIGFALSVHQLAEALVSVKRLEKFMMYPEVSTAQKIPTQDATQSVPIHLKDVTAKWDESRDSDTLQNINLTVEAGSFIAVIGQIGSGKSSLLQMILRELSLKEGVLETSGRISFADQRPWIFASSIRQNILFGHPMNEARYNEVIRVCQLTRDIDSFTHKDRTMVGERGINLSGGQRARVNLARALYIDADIYLLDDPLSAVDTHVGSRIVDECICGFLKEKTRIVVTHQIQYLKAADQIIVMNNGSIQARGSFEELQSMNLDFMKIFQEVEDKKESNEAKANKEKRRTMDETMEKEEDAIKEEEPVDVAETRSRGRMSSKVFLAYCKASKNVFLLFFMALLFVLSQSMANGSDLLLTFWVNTEMASWTAIENGTMDFQWNGSLSRQSIIYFYSGITVSIVSIYIVQTFVYYTVCMRASKNLHTQMFRSIVRAVMYFYNTNPAGRILNRFSKDIGIIDKKLPFTMFDVIVMFLSFTGTIVILATVNAWLLIPTSFVIVLFYYIRVVYITTSRAVKRMEGTTRSPVFDHVGATLQGLATIRAFKAEKIVTEDFDNRQDLHTSTWFIFVSLSRAFGLYIEIFCLVYVAVIVIMFLVFDDLAIAGDIGLVITQVTGVIGILQWGMRQTGELENQMTSIERVLEYSNLEEEPFLESSIPERKPPDEWPTKGLVEFKNVRLKYGPKSAYALNGITFVIMPKEKVGVVGRTGAGKTSLISALFRLAYIEGEIVIDGMATDKIALHDFRSKISIIPQEPVLFGGSLRRNLDPFEEYSDNVLWAALQEVELKETIAEMAAGLNSKVSEEGSNFSVGQRQLLCLVRALVRNNKIMVLDEATANVDPQTDSLIQQTVRKKFMDCTVITIAHRLNTIMDSDKILVMDQGCLVEYDHPYVLLQKKGYFYSMVEQTGAAMANTLSEVAKDVSEERSRRLKCRREF</sequence>
<feature type="transmembrane region" description="Helical" evidence="9">
    <location>
        <begin position="939"/>
        <end position="960"/>
    </location>
</feature>
<evidence type="ECO:0000313" key="13">
    <source>
        <dbReference type="Proteomes" id="UP000655588"/>
    </source>
</evidence>
<evidence type="ECO:0000259" key="10">
    <source>
        <dbReference type="PROSITE" id="PS50893"/>
    </source>
</evidence>
<reference evidence="12" key="1">
    <citation type="submission" date="2019-11" db="EMBL/GenBank/DDBJ databases">
        <title>The nuclear and mitochondrial genomes of Frieseomelitta varia - a highly eusocial stingless bee (Meliponini) with a permanently sterile worker caste.</title>
        <authorList>
            <person name="Freitas F.C.P."/>
            <person name="Lourenco A.P."/>
            <person name="Nunes F.M.F."/>
            <person name="Paschoal A.R."/>
            <person name="Abreu F.C.P."/>
            <person name="Barbin F.O."/>
            <person name="Bataglia L."/>
            <person name="Cardoso-Junior C.A.M."/>
            <person name="Cervoni M.S."/>
            <person name="Silva S.R."/>
            <person name="Dalarmi F."/>
            <person name="Del Lama M.A."/>
            <person name="Depintor T.S."/>
            <person name="Ferreira K.M."/>
            <person name="Goria P.S."/>
            <person name="Jaskot M.C."/>
            <person name="Lago D.C."/>
            <person name="Luna-Lucena D."/>
            <person name="Moda L.M."/>
            <person name="Nascimento L."/>
            <person name="Pedrino M."/>
            <person name="Rabico F.O."/>
            <person name="Sanches F.C."/>
            <person name="Santos D.E."/>
            <person name="Santos C.G."/>
            <person name="Vieira J."/>
            <person name="Lopes T.F."/>
            <person name="Barchuk A.R."/>
            <person name="Hartfelder K."/>
            <person name="Simoes Z.L.P."/>
            <person name="Bitondi M.M.G."/>
            <person name="Pinheiro D.G."/>
        </authorList>
    </citation>
    <scope>NUCLEOTIDE SEQUENCE</scope>
    <source>
        <strain evidence="12">USP_RPSP 00005682</strain>
        <tissue evidence="12">Whole individual</tissue>
    </source>
</reference>
<feature type="region of interest" description="Disordered" evidence="8">
    <location>
        <begin position="642"/>
        <end position="674"/>
    </location>
</feature>
<feature type="transmembrane region" description="Helical" evidence="9">
    <location>
        <begin position="101"/>
        <end position="122"/>
    </location>
</feature>
<dbReference type="GO" id="GO:0016020">
    <property type="term" value="C:membrane"/>
    <property type="evidence" value="ECO:0007669"/>
    <property type="project" value="UniProtKB-SubCell"/>
</dbReference>
<feature type="compositionally biased region" description="Acidic residues" evidence="8">
    <location>
        <begin position="660"/>
        <end position="674"/>
    </location>
</feature>
<protein>
    <recommendedName>
        <fullName evidence="14">Multidrug resistance-associated protein lethal(2)03659</fullName>
    </recommendedName>
</protein>
<keyword evidence="13" id="KW-1185">Reference proteome</keyword>
<keyword evidence="4" id="KW-0547">Nucleotide-binding</keyword>
<dbReference type="InterPro" id="IPR036640">
    <property type="entry name" value="ABC1_TM_sf"/>
</dbReference>
<dbReference type="EMBL" id="WNWW01000342">
    <property type="protein sequence ID" value="KAF3426106.1"/>
    <property type="molecule type" value="Genomic_DNA"/>
</dbReference>
<keyword evidence="3 9" id="KW-0812">Transmembrane</keyword>
<dbReference type="FunFam" id="3.40.50.300:FF:000163">
    <property type="entry name" value="Multidrug resistance-associated protein member 4"/>
    <property type="match status" value="1"/>
</dbReference>
<feature type="transmembrane region" description="Helical" evidence="9">
    <location>
        <begin position="756"/>
        <end position="780"/>
    </location>
</feature>
<dbReference type="FunFam" id="1.20.1560.10:FF:000026">
    <property type="entry name" value="Multidrug resistance-associated protein lethal(2)03659"/>
    <property type="match status" value="1"/>
</dbReference>
<keyword evidence="5" id="KW-0067">ATP-binding</keyword>
<dbReference type="InterPro" id="IPR027417">
    <property type="entry name" value="P-loop_NTPase"/>
</dbReference>
<dbReference type="InterPro" id="IPR050173">
    <property type="entry name" value="ABC_transporter_C-like"/>
</dbReference>
<gene>
    <name evidence="12" type="ORF">E2986_03784</name>
</gene>
<dbReference type="InterPro" id="IPR044746">
    <property type="entry name" value="ABCC_6TM_D1"/>
</dbReference>
<name>A0A833RYS8_9HYME</name>
<dbReference type="PROSITE" id="PS00211">
    <property type="entry name" value="ABC_TRANSPORTER_1"/>
    <property type="match status" value="2"/>
</dbReference>
<feature type="transmembrane region" description="Helical" evidence="9">
    <location>
        <begin position="854"/>
        <end position="873"/>
    </location>
</feature>
<dbReference type="CDD" id="cd18579">
    <property type="entry name" value="ABC_6TM_ABCC_D1"/>
    <property type="match status" value="1"/>
</dbReference>
<dbReference type="Pfam" id="PF00664">
    <property type="entry name" value="ABC_membrane"/>
    <property type="match status" value="2"/>
</dbReference>
<dbReference type="Gene3D" id="1.20.1560.10">
    <property type="entry name" value="ABC transporter type 1, transmembrane domain"/>
    <property type="match status" value="2"/>
</dbReference>
<dbReference type="FunFam" id="3.40.50.300:FF:000482">
    <property type="entry name" value="Multidrug resistance-associated protein member 4"/>
    <property type="match status" value="1"/>
</dbReference>
<feature type="transmembrane region" description="Helical" evidence="9">
    <location>
        <begin position="320"/>
        <end position="342"/>
    </location>
</feature>
<evidence type="ECO:0000313" key="12">
    <source>
        <dbReference type="EMBL" id="KAF3426106.1"/>
    </source>
</evidence>
<accession>A0A833RYS8</accession>
<dbReference type="InterPro" id="IPR011527">
    <property type="entry name" value="ABC1_TM_dom"/>
</dbReference>
<dbReference type="PANTHER" id="PTHR24223">
    <property type="entry name" value="ATP-BINDING CASSETTE SUB-FAMILY C"/>
    <property type="match status" value="1"/>
</dbReference>
<keyword evidence="2" id="KW-0813">Transport</keyword>
<feature type="domain" description="ABC transporter" evidence="10">
    <location>
        <begin position="1035"/>
        <end position="1268"/>
    </location>
</feature>
<feature type="domain" description="ABC transmembrane type-1" evidence="11">
    <location>
        <begin position="703"/>
        <end position="996"/>
    </location>
</feature>
<dbReference type="Gene3D" id="3.40.50.300">
    <property type="entry name" value="P-loop containing nucleotide triphosphate hydrolases"/>
    <property type="match status" value="2"/>
</dbReference>
<comment type="subcellular location">
    <subcellularLocation>
        <location evidence="1">Membrane</location>
        <topology evidence="1">Multi-pass membrane protein</topology>
    </subcellularLocation>
</comment>
<evidence type="ECO:0000256" key="1">
    <source>
        <dbReference type="ARBA" id="ARBA00004141"/>
    </source>
</evidence>
<dbReference type="GO" id="GO:0005524">
    <property type="term" value="F:ATP binding"/>
    <property type="evidence" value="ECO:0007669"/>
    <property type="project" value="UniProtKB-KW"/>
</dbReference>
<feature type="transmembrane region" description="Helical" evidence="9">
    <location>
        <begin position="354"/>
        <end position="382"/>
    </location>
</feature>
<feature type="domain" description="ABC transmembrane type-1" evidence="11">
    <location>
        <begin position="96"/>
        <end position="367"/>
    </location>
</feature>
<dbReference type="SMART" id="SM00382">
    <property type="entry name" value="AAA"/>
    <property type="match status" value="2"/>
</dbReference>
<evidence type="ECO:0000256" key="4">
    <source>
        <dbReference type="ARBA" id="ARBA00022741"/>
    </source>
</evidence>
<evidence type="ECO:0000256" key="5">
    <source>
        <dbReference type="ARBA" id="ARBA00022840"/>
    </source>
</evidence>
<dbReference type="PROSITE" id="PS50893">
    <property type="entry name" value="ABC_TRANSPORTER_2"/>
    <property type="match status" value="2"/>
</dbReference>
<feature type="transmembrane region" description="Helical" evidence="9">
    <location>
        <begin position="134"/>
        <end position="156"/>
    </location>
</feature>
<feature type="transmembrane region" description="Helical" evidence="9">
    <location>
        <begin position="689"/>
        <end position="711"/>
    </location>
</feature>
<dbReference type="GO" id="GO:0140359">
    <property type="term" value="F:ABC-type transporter activity"/>
    <property type="evidence" value="ECO:0007669"/>
    <property type="project" value="InterPro"/>
</dbReference>
<dbReference type="PANTHER" id="PTHR24223:SF448">
    <property type="entry name" value="FI20146P1-RELATED"/>
    <property type="match status" value="1"/>
</dbReference>
<evidence type="ECO:0008006" key="14">
    <source>
        <dbReference type="Google" id="ProtNLM"/>
    </source>
</evidence>
<dbReference type="CDD" id="cd03250">
    <property type="entry name" value="ABCC_MRP_domain1"/>
    <property type="match status" value="1"/>
</dbReference>
<evidence type="ECO:0000256" key="9">
    <source>
        <dbReference type="SAM" id="Phobius"/>
    </source>
</evidence>
<evidence type="ECO:0000256" key="2">
    <source>
        <dbReference type="ARBA" id="ARBA00022448"/>
    </source>
</evidence>
<dbReference type="CDD" id="cd03244">
    <property type="entry name" value="ABCC_MRP_domain2"/>
    <property type="match status" value="1"/>
</dbReference>
<feature type="transmembrane region" description="Helical" evidence="9">
    <location>
        <begin position="208"/>
        <end position="229"/>
    </location>
</feature>
<dbReference type="InterPro" id="IPR003439">
    <property type="entry name" value="ABC_transporter-like_ATP-bd"/>
</dbReference>
<evidence type="ECO:0000256" key="8">
    <source>
        <dbReference type="SAM" id="MobiDB-lite"/>
    </source>
</evidence>
<feature type="compositionally biased region" description="Basic and acidic residues" evidence="8">
    <location>
        <begin position="642"/>
        <end position="659"/>
    </location>
</feature>
<dbReference type="SUPFAM" id="SSF90123">
    <property type="entry name" value="ABC transporter transmembrane region"/>
    <property type="match status" value="2"/>
</dbReference>
<evidence type="ECO:0000259" key="11">
    <source>
        <dbReference type="PROSITE" id="PS50929"/>
    </source>
</evidence>
<dbReference type="Proteomes" id="UP000655588">
    <property type="component" value="Unassembled WGS sequence"/>
</dbReference>
<dbReference type="FunFam" id="1.20.1560.10:FF:000014">
    <property type="entry name" value="Multidrug resistance-associated protein member 4"/>
    <property type="match status" value="1"/>
</dbReference>
<proteinExistence type="predicted"/>
<evidence type="ECO:0000256" key="7">
    <source>
        <dbReference type="ARBA" id="ARBA00023136"/>
    </source>
</evidence>